<sequence length="259" mass="29875">MDGLFILIPILLLVVYFVLRKDSRHNYVSLSEGDKQLLFKTVSYYQQLEVDDKPRFEQKISEFLSYIRIEGVGTEITVLDKLLIASSAIIPVFGFENWRYNNLSSVILYPDTFNTEFQYEGGERRVMGMVGNGFMNGQMILSRSALLQGFSNSADKENTAIHEFVHLLDKSDGATDGVPENLMRHEYTLPWVKMIHEEIQRIEKGKSDISPYAITNEAEFFAVVSEYFFEKPEQFNAKHPELYEILSKIFLQDPAKKTL</sequence>
<dbReference type="AlphaFoldDB" id="A0A2D1UA96"/>
<dbReference type="EMBL" id="CP024091">
    <property type="protein sequence ID" value="ATP58529.1"/>
    <property type="molecule type" value="Genomic_DNA"/>
</dbReference>
<dbReference type="GO" id="GO:0008237">
    <property type="term" value="F:metallopeptidase activity"/>
    <property type="evidence" value="ECO:0007669"/>
    <property type="project" value="InterPro"/>
</dbReference>
<organism evidence="1 2">
    <name type="scientific">Pedobacter ginsengisoli</name>
    <dbReference type="NCBI Taxonomy" id="363852"/>
    <lineage>
        <taxon>Bacteria</taxon>
        <taxon>Pseudomonadati</taxon>
        <taxon>Bacteroidota</taxon>
        <taxon>Sphingobacteriia</taxon>
        <taxon>Sphingobacteriales</taxon>
        <taxon>Sphingobacteriaceae</taxon>
        <taxon>Pedobacter</taxon>
    </lineage>
</organism>
<dbReference type="OrthoDB" id="9786424at2"/>
<dbReference type="Gene3D" id="3.40.390.10">
    <property type="entry name" value="Collagenase (Catalytic Domain)"/>
    <property type="match status" value="1"/>
</dbReference>
<reference evidence="1 2" key="1">
    <citation type="submission" date="2017-10" db="EMBL/GenBank/DDBJ databases">
        <title>Whole genome of Pedobacter ginsengisoli T01R-27 isolated from tomato rhizosphere.</title>
        <authorList>
            <person name="Weon H.-Y."/>
            <person name="Lee S.A."/>
            <person name="Sang M.K."/>
            <person name="Song J."/>
        </authorList>
    </citation>
    <scope>NUCLEOTIDE SEQUENCE [LARGE SCALE GENOMIC DNA]</scope>
    <source>
        <strain evidence="1 2">T01R-27</strain>
    </source>
</reference>
<dbReference type="InterPro" id="IPR024079">
    <property type="entry name" value="MetalloPept_cat_dom_sf"/>
</dbReference>
<protein>
    <submittedName>
        <fullName evidence="1">Peptidase</fullName>
    </submittedName>
</protein>
<dbReference type="CDD" id="cd20169">
    <property type="entry name" value="Peptidase_M90_mtfA"/>
    <property type="match status" value="1"/>
</dbReference>
<dbReference type="GO" id="GO:0004177">
    <property type="term" value="F:aminopeptidase activity"/>
    <property type="evidence" value="ECO:0007669"/>
    <property type="project" value="TreeGrafter"/>
</dbReference>
<evidence type="ECO:0000313" key="1">
    <source>
        <dbReference type="EMBL" id="ATP58529.1"/>
    </source>
</evidence>
<evidence type="ECO:0000313" key="2">
    <source>
        <dbReference type="Proteomes" id="UP000223749"/>
    </source>
</evidence>
<dbReference type="InterPro" id="IPR042252">
    <property type="entry name" value="MtfA_N"/>
</dbReference>
<dbReference type="InterPro" id="IPR010384">
    <property type="entry name" value="MtfA_fam"/>
</dbReference>
<keyword evidence="2" id="KW-1185">Reference proteome</keyword>
<dbReference type="GO" id="GO:0005829">
    <property type="term" value="C:cytosol"/>
    <property type="evidence" value="ECO:0007669"/>
    <property type="project" value="TreeGrafter"/>
</dbReference>
<dbReference type="Proteomes" id="UP000223749">
    <property type="component" value="Chromosome"/>
</dbReference>
<dbReference type="PANTHER" id="PTHR30164:SF2">
    <property type="entry name" value="PROTEIN MTFA"/>
    <property type="match status" value="1"/>
</dbReference>
<gene>
    <name evidence="1" type="ORF">CPT03_19705</name>
</gene>
<dbReference type="SUPFAM" id="SSF55486">
    <property type="entry name" value="Metalloproteases ('zincins'), catalytic domain"/>
    <property type="match status" value="1"/>
</dbReference>
<accession>A0A2D1UA96</accession>
<name>A0A2D1UA96_9SPHI</name>
<proteinExistence type="predicted"/>
<dbReference type="RefSeq" id="WP_099440427.1">
    <property type="nucleotide sequence ID" value="NZ_CP024091.1"/>
</dbReference>
<dbReference type="KEGG" id="pgs:CPT03_19705"/>
<dbReference type="Pfam" id="PF06167">
    <property type="entry name" value="Peptidase_M90"/>
    <property type="match status" value="1"/>
</dbReference>
<dbReference type="PANTHER" id="PTHR30164">
    <property type="entry name" value="MTFA PEPTIDASE"/>
    <property type="match status" value="1"/>
</dbReference>
<dbReference type="Gene3D" id="1.10.472.150">
    <property type="entry name" value="Glucose-regulated metallo-peptidase M90, N-terminal domain"/>
    <property type="match status" value="1"/>
</dbReference>